<gene>
    <name evidence="1" type="ORF">JS756_35155</name>
</gene>
<dbReference type="RefSeq" id="WP_205387333.1">
    <property type="nucleotide sequence ID" value="NZ_JAFFZS010000069.1"/>
</dbReference>
<proteinExistence type="predicted"/>
<accession>A0ABS2W263</accession>
<keyword evidence="2" id="KW-1185">Reference proteome</keyword>
<comment type="caution">
    <text evidence="1">The sequence shown here is derived from an EMBL/GenBank/DDBJ whole genome shotgun (WGS) entry which is preliminary data.</text>
</comment>
<protein>
    <recommendedName>
        <fullName evidence="3">MarR family transcriptional regulator</fullName>
    </recommendedName>
</protein>
<dbReference type="Proteomes" id="UP000788262">
    <property type="component" value="Unassembled WGS sequence"/>
</dbReference>
<sequence>MRGIFDGVYRRLRPELQRMFRLMGGDLREFDAETAGALADVSERDAIELLRDLHAHRLLERVTSRMLVPGLVGLEEPVDGSQECYQLHDLLREFAQELAAEDPAEVVATARRLSALRLRQVEDIVAGAQYGRASAMCAAAEVQVHHSFSNEDYGTCWRLVASLAELYEIIGFPGAWPTLHERGTAAAHAIGDERARIAMLLAEGTHRAEVTPGVWTQGFMLRV</sequence>
<name>A0ABS2W263_STRAS</name>
<evidence type="ECO:0000313" key="2">
    <source>
        <dbReference type="Proteomes" id="UP000788262"/>
    </source>
</evidence>
<evidence type="ECO:0008006" key="3">
    <source>
        <dbReference type="Google" id="ProtNLM"/>
    </source>
</evidence>
<organism evidence="1 2">
    <name type="scientific">Streptomyces actuosus</name>
    <dbReference type="NCBI Taxonomy" id="1885"/>
    <lineage>
        <taxon>Bacteria</taxon>
        <taxon>Bacillati</taxon>
        <taxon>Actinomycetota</taxon>
        <taxon>Actinomycetes</taxon>
        <taxon>Kitasatosporales</taxon>
        <taxon>Streptomycetaceae</taxon>
        <taxon>Streptomyces</taxon>
    </lineage>
</organism>
<reference evidence="1 2" key="1">
    <citation type="submission" date="2021-02" db="EMBL/GenBank/DDBJ databases">
        <title>Whole genome sequencing of Streptomyces actuosus VRA1.</title>
        <authorList>
            <person name="Sen G."/>
            <person name="Sen A."/>
        </authorList>
    </citation>
    <scope>NUCLEOTIDE SEQUENCE [LARGE SCALE GENOMIC DNA]</scope>
    <source>
        <strain evidence="1 2">VRA1</strain>
    </source>
</reference>
<dbReference type="EMBL" id="JAFFZS010000069">
    <property type="protein sequence ID" value="MBN0049215.1"/>
    <property type="molecule type" value="Genomic_DNA"/>
</dbReference>
<evidence type="ECO:0000313" key="1">
    <source>
        <dbReference type="EMBL" id="MBN0049215.1"/>
    </source>
</evidence>